<evidence type="ECO:0000313" key="2">
    <source>
        <dbReference type="Proteomes" id="UP000512167"/>
    </source>
</evidence>
<evidence type="ECO:0000313" key="1">
    <source>
        <dbReference type="EMBL" id="QLY40645.1"/>
    </source>
</evidence>
<organism evidence="1 2">
    <name type="scientific">Hujiaoplasma nucleasis</name>
    <dbReference type="NCBI Taxonomy" id="2725268"/>
    <lineage>
        <taxon>Bacteria</taxon>
        <taxon>Bacillati</taxon>
        <taxon>Mycoplasmatota</taxon>
        <taxon>Mollicutes</taxon>
        <taxon>Candidatus Izemoplasmatales</taxon>
        <taxon>Hujiaoplasmataceae</taxon>
        <taxon>Hujiaoplasma</taxon>
    </lineage>
</organism>
<keyword evidence="2" id="KW-1185">Reference proteome</keyword>
<dbReference type="KEGG" id="tbk:HF295_07220"/>
<gene>
    <name evidence="1" type="ORF">HF295_07220</name>
</gene>
<name>A0A7L6N6M6_9MOLU</name>
<proteinExistence type="predicted"/>
<accession>A0A7L6N6M6</accession>
<protein>
    <submittedName>
        <fullName evidence="1">Uncharacterized protein</fullName>
    </submittedName>
</protein>
<sequence>MLIEIHNSIISILKEENEQKSDKVEKLLIDLAIAHKNGDHIILGDSQVLHYLSIHVNFGKIIKSIYASRFKKKLDYIPLIKTFKKRIILVDDEYMKTNDNNNYYISIQSNISFQKTVFICEDLSDCEIYKYISNWTKKYIPEFSNFKISLENRSCGGSQAKIHCKEEHKNMRYILLLLDTDRGYQNDKCSSSYHSGHTYYKNNKSDKVVGFIDVGYRNLENIFSPKEYLKIKSLNKYQSQILDLINQELDKGNPNICKYFKYRDGYKVKNVIEISNNSISFKMFFKDLYNKGFLKNIYLDENDRFIELSDPNLICLNGLGKLIHLVERENILGNIESKTELNLDFFNQWKEITKELFDWGCSYPKTAINILI</sequence>
<dbReference type="RefSeq" id="WP_312031492.1">
    <property type="nucleotide sequence ID" value="NZ_CP051151.1"/>
</dbReference>
<dbReference type="EMBL" id="CP051151">
    <property type="protein sequence ID" value="QLY40645.1"/>
    <property type="molecule type" value="Genomic_DNA"/>
</dbReference>
<dbReference type="AlphaFoldDB" id="A0A7L6N6M6"/>
<dbReference type="Proteomes" id="UP000512167">
    <property type="component" value="Chromosome"/>
</dbReference>
<reference evidence="1 2" key="1">
    <citation type="submission" date="2020-04" db="EMBL/GenBank/DDBJ databases">
        <authorList>
            <person name="Zheng R.K."/>
            <person name="Sun C.M."/>
        </authorList>
    </citation>
    <scope>NUCLEOTIDE SEQUENCE [LARGE SCALE GENOMIC DNA]</scope>
    <source>
        <strain evidence="2">zrk29</strain>
    </source>
</reference>